<evidence type="ECO:0000256" key="7">
    <source>
        <dbReference type="ARBA" id="ARBA00023237"/>
    </source>
</evidence>
<dbReference type="EMBL" id="JAFMYV010000004">
    <property type="protein sequence ID" value="MBO0937015.1"/>
    <property type="molecule type" value="Genomic_DNA"/>
</dbReference>
<evidence type="ECO:0000256" key="9">
    <source>
        <dbReference type="RuleBase" id="RU003357"/>
    </source>
</evidence>
<name>A0A939K604_9BACT</name>
<dbReference type="Gene3D" id="2.40.170.20">
    <property type="entry name" value="TonB-dependent receptor, beta-barrel domain"/>
    <property type="match status" value="1"/>
</dbReference>
<keyword evidence="4 8" id="KW-0812">Transmembrane</keyword>
<evidence type="ECO:0000256" key="2">
    <source>
        <dbReference type="ARBA" id="ARBA00022448"/>
    </source>
</evidence>
<sequence length="1003" mass="108185">MNHFLPFRLWLQSTLKRSVAPFVLALLAITVATARPGLSQDVLNKPVTLTLENVQLRDVLAGLENQTEVRFIHSPTAIQVSRRVSLTARHERLSVVLDRLLTPLAIDYSVVAGQILLSVHPATSAGEPKNEANAAPLEQSYTGRVVTATGNEGLPGVNVAVKGTNRGATTDGEGKFRIAANPGDVLIFSFIGYANQQVTLGDQLDLQIRMVESSDLLQEVTVIGSRGRPRTDVERPVPVDVVSSKELQATGQVDLGQMVQYNSPSFNSAKTGVNGVANYADPATLRGLSPDQVLVLVDGKRRHQFSALNLNQTVGLGTVVTDLNSIPSLALDRMEILRDGAAAQYGSDAIAGIVNLVLNKSVGVGTLKTQYGQTSKGDGAGYLAAVNYGFRLGKPNSYLNLTMHYQYTGGTNRSDPYLGNIYNATKAKEDSIRRLRGVWPVGSPFTVGVYGSNQTKALQGFYNLGMPLSRGWSIYSFGGYSRKDILAYGFFRNATPSNANSTPEIYPDGYVPQLPGTSVDYSTVVGLNRKVGAGWNLDFSTGYGYNYLDMWANNTTNPSLGAASPTNFYVGRSAFGQSTTEANLSKNYTGLFGTKSLNLALGGQYRVDQFELAQGSAESYSVGPLAKTKGKAPGSSGRPGIAPEDQTNTTRSNLGLYADVESDLSDRLLVAAALRYENYSDFGSNVSGKLAARVKLSESVSLRGSINKGFRAPSLQQTFNSQTTSTVQSGAIVQTKQLPSTDTRLAQIGIDNPKAETSWNYNLGLTAKAGNDFIVTLDAYQIDITDRIIESERLIIKDIAALKTRFTGLSEIRFFTNAINTTTKGIDFVTSYKHNFSPRSRFNASLAFTLNQTKITSTKATPAALQLDTPKPILLIDTVSIGLIETAQPRQKILLSLGYSYGKVGLNVRSSYFGEVTAWEKPAGKPHVSQTFGGKNLIDLTLIYNPIKTLSISLGGNNIFDVYPDKVIATSAAYSNGEIPYSRNVSQFGFNGAYYYANATITF</sequence>
<keyword evidence="6 8" id="KW-0472">Membrane</keyword>
<feature type="region of interest" description="Disordered" evidence="10">
    <location>
        <begin position="624"/>
        <end position="650"/>
    </location>
</feature>
<accession>A0A939K604</accession>
<evidence type="ECO:0000256" key="3">
    <source>
        <dbReference type="ARBA" id="ARBA00022452"/>
    </source>
</evidence>
<evidence type="ECO:0000256" key="5">
    <source>
        <dbReference type="ARBA" id="ARBA00023077"/>
    </source>
</evidence>
<dbReference type="InterPro" id="IPR036942">
    <property type="entry name" value="Beta-barrel_TonB_sf"/>
</dbReference>
<evidence type="ECO:0000313" key="13">
    <source>
        <dbReference type="EMBL" id="MBO0937015.1"/>
    </source>
</evidence>
<dbReference type="PROSITE" id="PS52016">
    <property type="entry name" value="TONB_DEPENDENT_REC_3"/>
    <property type="match status" value="1"/>
</dbReference>
<dbReference type="SUPFAM" id="SSF56935">
    <property type="entry name" value="Porins"/>
    <property type="match status" value="1"/>
</dbReference>
<keyword evidence="14" id="KW-1185">Reference proteome</keyword>
<dbReference type="Pfam" id="PF00593">
    <property type="entry name" value="TonB_dep_Rec_b-barrel"/>
    <property type="match status" value="1"/>
</dbReference>
<dbReference type="RefSeq" id="WP_207364569.1">
    <property type="nucleotide sequence ID" value="NZ_JAFMYV010000004.1"/>
</dbReference>
<evidence type="ECO:0000259" key="12">
    <source>
        <dbReference type="Pfam" id="PF07715"/>
    </source>
</evidence>
<feature type="domain" description="TonB-dependent receptor-like beta-barrel" evidence="11">
    <location>
        <begin position="479"/>
        <end position="959"/>
    </location>
</feature>
<evidence type="ECO:0000256" key="8">
    <source>
        <dbReference type="PROSITE-ProRule" id="PRU01360"/>
    </source>
</evidence>
<proteinExistence type="inferred from homology"/>
<dbReference type="SUPFAM" id="SSF49464">
    <property type="entry name" value="Carboxypeptidase regulatory domain-like"/>
    <property type="match status" value="1"/>
</dbReference>
<evidence type="ECO:0000313" key="14">
    <source>
        <dbReference type="Proteomes" id="UP000664034"/>
    </source>
</evidence>
<evidence type="ECO:0000259" key="11">
    <source>
        <dbReference type="Pfam" id="PF00593"/>
    </source>
</evidence>
<gene>
    <name evidence="13" type="ORF">J2I47_10710</name>
</gene>
<protein>
    <submittedName>
        <fullName evidence="13">TonB-dependent receptor</fullName>
    </submittedName>
</protein>
<evidence type="ECO:0000256" key="10">
    <source>
        <dbReference type="SAM" id="MobiDB-lite"/>
    </source>
</evidence>
<dbReference type="GO" id="GO:0009279">
    <property type="term" value="C:cell outer membrane"/>
    <property type="evidence" value="ECO:0007669"/>
    <property type="project" value="UniProtKB-SubCell"/>
</dbReference>
<keyword evidence="7 8" id="KW-0998">Cell outer membrane</keyword>
<dbReference type="Proteomes" id="UP000664034">
    <property type="component" value="Unassembled WGS sequence"/>
</dbReference>
<keyword evidence="2 8" id="KW-0813">Transport</keyword>
<dbReference type="InterPro" id="IPR037066">
    <property type="entry name" value="Plug_dom_sf"/>
</dbReference>
<dbReference type="InterPro" id="IPR000531">
    <property type="entry name" value="Beta-barrel_TonB"/>
</dbReference>
<keyword evidence="5 9" id="KW-0798">TonB box</keyword>
<dbReference type="Gene3D" id="2.60.40.1120">
    <property type="entry name" value="Carboxypeptidase-like, regulatory domain"/>
    <property type="match status" value="1"/>
</dbReference>
<reference evidence="13" key="1">
    <citation type="submission" date="2021-03" db="EMBL/GenBank/DDBJ databases">
        <title>Fibrella sp. HMF5335 genome sequencing and assembly.</title>
        <authorList>
            <person name="Kang H."/>
            <person name="Kim H."/>
            <person name="Bae S."/>
            <person name="Joh K."/>
        </authorList>
    </citation>
    <scope>NUCLEOTIDE SEQUENCE</scope>
    <source>
        <strain evidence="13">HMF5335</strain>
    </source>
</reference>
<dbReference type="Pfam" id="PF07715">
    <property type="entry name" value="Plug"/>
    <property type="match status" value="1"/>
</dbReference>
<dbReference type="Gene3D" id="2.170.130.10">
    <property type="entry name" value="TonB-dependent receptor, plug domain"/>
    <property type="match status" value="1"/>
</dbReference>
<dbReference type="InterPro" id="IPR008969">
    <property type="entry name" value="CarboxyPept-like_regulatory"/>
</dbReference>
<keyword evidence="13" id="KW-0675">Receptor</keyword>
<evidence type="ECO:0000256" key="6">
    <source>
        <dbReference type="ARBA" id="ARBA00023136"/>
    </source>
</evidence>
<dbReference type="PANTHER" id="PTHR47234:SF3">
    <property type="entry name" value="SECRETIN_TONB SHORT N-TERMINAL DOMAIN-CONTAINING PROTEIN"/>
    <property type="match status" value="1"/>
</dbReference>
<dbReference type="CDD" id="cd01347">
    <property type="entry name" value="ligand_gated_channel"/>
    <property type="match status" value="1"/>
</dbReference>
<dbReference type="InterPro" id="IPR012910">
    <property type="entry name" value="Plug_dom"/>
</dbReference>
<comment type="similarity">
    <text evidence="8 9">Belongs to the TonB-dependent receptor family.</text>
</comment>
<dbReference type="Pfam" id="PF13715">
    <property type="entry name" value="CarbopepD_reg_2"/>
    <property type="match status" value="1"/>
</dbReference>
<evidence type="ECO:0000256" key="4">
    <source>
        <dbReference type="ARBA" id="ARBA00022692"/>
    </source>
</evidence>
<evidence type="ECO:0000256" key="1">
    <source>
        <dbReference type="ARBA" id="ARBA00004571"/>
    </source>
</evidence>
<dbReference type="PANTHER" id="PTHR47234">
    <property type="match status" value="1"/>
</dbReference>
<dbReference type="AlphaFoldDB" id="A0A939K604"/>
<comment type="caution">
    <text evidence="13">The sequence shown here is derived from an EMBL/GenBank/DDBJ whole genome shotgun (WGS) entry which is preliminary data.</text>
</comment>
<feature type="domain" description="TonB-dependent receptor plug" evidence="12">
    <location>
        <begin position="234"/>
        <end position="353"/>
    </location>
</feature>
<keyword evidence="3 8" id="KW-1134">Transmembrane beta strand</keyword>
<comment type="subcellular location">
    <subcellularLocation>
        <location evidence="1 8">Cell outer membrane</location>
        <topology evidence="1 8">Multi-pass membrane protein</topology>
    </subcellularLocation>
</comment>
<organism evidence="13 14">
    <name type="scientific">Fibrella rubiginis</name>
    <dbReference type="NCBI Taxonomy" id="2817060"/>
    <lineage>
        <taxon>Bacteria</taxon>
        <taxon>Pseudomonadati</taxon>
        <taxon>Bacteroidota</taxon>
        <taxon>Cytophagia</taxon>
        <taxon>Cytophagales</taxon>
        <taxon>Spirosomataceae</taxon>
        <taxon>Fibrella</taxon>
    </lineage>
</organism>
<dbReference type="InterPro" id="IPR039426">
    <property type="entry name" value="TonB-dep_rcpt-like"/>
</dbReference>